<protein>
    <submittedName>
        <fullName evidence="1">Molybdopterin synthase sulfur carrier subunit</fullName>
    </submittedName>
</protein>
<accession>A0A562UVL0</accession>
<dbReference type="AlphaFoldDB" id="A0A562UVL0"/>
<dbReference type="Gene3D" id="3.10.20.30">
    <property type="match status" value="1"/>
</dbReference>
<dbReference type="InterPro" id="IPR016155">
    <property type="entry name" value="Mopterin_synth/thiamin_S_b"/>
</dbReference>
<evidence type="ECO:0000313" key="2">
    <source>
        <dbReference type="Proteomes" id="UP000320547"/>
    </source>
</evidence>
<gene>
    <name evidence="1" type="ORF">JN10_1290</name>
</gene>
<proteinExistence type="predicted"/>
<dbReference type="InterPro" id="IPR012675">
    <property type="entry name" value="Beta-grasp_dom_sf"/>
</dbReference>
<dbReference type="RefSeq" id="WP_067600783.1">
    <property type="nucleotide sequence ID" value="NZ_CP015963.1"/>
</dbReference>
<evidence type="ECO:0000313" key="1">
    <source>
        <dbReference type="EMBL" id="TWJ09651.1"/>
    </source>
</evidence>
<dbReference type="EMBL" id="VLLK01000001">
    <property type="protein sequence ID" value="TWJ09651.1"/>
    <property type="molecule type" value="Genomic_DNA"/>
</dbReference>
<dbReference type="SUPFAM" id="SSF54285">
    <property type="entry name" value="MoaD/ThiS"/>
    <property type="match status" value="1"/>
</dbReference>
<organism evidence="1 2">
    <name type="scientific">Altererythrobacter ishigakiensis</name>
    <dbReference type="NCBI Taxonomy" id="476157"/>
    <lineage>
        <taxon>Bacteria</taxon>
        <taxon>Pseudomonadati</taxon>
        <taxon>Pseudomonadota</taxon>
        <taxon>Alphaproteobacteria</taxon>
        <taxon>Sphingomonadales</taxon>
        <taxon>Erythrobacteraceae</taxon>
        <taxon>Altererythrobacter</taxon>
    </lineage>
</organism>
<name>A0A562UVL0_9SPHN</name>
<dbReference type="OrthoDB" id="9800712at2"/>
<dbReference type="STRING" id="476157.GCA_001663155_02063"/>
<reference evidence="1 2" key="1">
    <citation type="submission" date="2019-07" db="EMBL/GenBank/DDBJ databases">
        <title>Genomic Encyclopedia of Archaeal and Bacterial Type Strains, Phase II (KMG-II): from individual species to whole genera.</title>
        <authorList>
            <person name="Goeker M."/>
        </authorList>
    </citation>
    <scope>NUCLEOTIDE SEQUENCE [LARGE SCALE GENOMIC DNA]</scope>
    <source>
        <strain evidence="1 2">ATCC BAA-2084</strain>
    </source>
</reference>
<dbReference type="Pfam" id="PF02597">
    <property type="entry name" value="ThiS"/>
    <property type="match status" value="1"/>
</dbReference>
<keyword evidence="2" id="KW-1185">Reference proteome</keyword>
<dbReference type="Proteomes" id="UP000320547">
    <property type="component" value="Unassembled WGS sequence"/>
</dbReference>
<dbReference type="InterPro" id="IPR003749">
    <property type="entry name" value="ThiS/MoaD-like"/>
</dbReference>
<sequence>MAVTVLFLGPLRDLAGEEIHEFPAPLDWEGLLSAVAPQVADQLRQERVNVACAGKVLADKATLNAQDGDEVALLPPVSGG</sequence>
<comment type="caution">
    <text evidence="1">The sequence shown here is derived from an EMBL/GenBank/DDBJ whole genome shotgun (WGS) entry which is preliminary data.</text>
</comment>